<reference evidence="1 2" key="1">
    <citation type="journal article" date="2021" name="Commun. Biol.">
        <title>The genome of Shorea leprosula (Dipterocarpaceae) highlights the ecological relevance of drought in aseasonal tropical rainforests.</title>
        <authorList>
            <person name="Ng K.K.S."/>
            <person name="Kobayashi M.J."/>
            <person name="Fawcett J.A."/>
            <person name="Hatakeyama M."/>
            <person name="Paape T."/>
            <person name="Ng C.H."/>
            <person name="Ang C.C."/>
            <person name="Tnah L.H."/>
            <person name="Lee C.T."/>
            <person name="Nishiyama T."/>
            <person name="Sese J."/>
            <person name="O'Brien M.J."/>
            <person name="Copetti D."/>
            <person name="Mohd Noor M.I."/>
            <person name="Ong R.C."/>
            <person name="Putra M."/>
            <person name="Sireger I.Z."/>
            <person name="Indrioko S."/>
            <person name="Kosugi Y."/>
            <person name="Izuno A."/>
            <person name="Isagi Y."/>
            <person name="Lee S.L."/>
            <person name="Shimizu K.K."/>
        </authorList>
    </citation>
    <scope>NUCLEOTIDE SEQUENCE [LARGE SCALE GENOMIC DNA]</scope>
    <source>
        <strain evidence="1">214</strain>
    </source>
</reference>
<protein>
    <submittedName>
        <fullName evidence="1">Uncharacterized protein</fullName>
    </submittedName>
</protein>
<evidence type="ECO:0000313" key="1">
    <source>
        <dbReference type="EMBL" id="GKV51321.1"/>
    </source>
</evidence>
<keyword evidence="2" id="KW-1185">Reference proteome</keyword>
<name>A0AAV5MMT4_9ROSI</name>
<dbReference type="Proteomes" id="UP001054252">
    <property type="component" value="Unassembled WGS sequence"/>
</dbReference>
<proteinExistence type="predicted"/>
<accession>A0AAV5MMT4</accession>
<evidence type="ECO:0000313" key="2">
    <source>
        <dbReference type="Proteomes" id="UP001054252"/>
    </source>
</evidence>
<sequence length="48" mass="5707">MKERKSTSQWNLPLCMEIGNDFGKWVNKWEKCPRNERGFAIHPFLLIG</sequence>
<dbReference type="EMBL" id="BPVZ01000487">
    <property type="protein sequence ID" value="GKV51321.1"/>
    <property type="molecule type" value="Genomic_DNA"/>
</dbReference>
<dbReference type="AlphaFoldDB" id="A0AAV5MMT4"/>
<gene>
    <name evidence="1" type="ORF">SLEP1_g57989</name>
</gene>
<organism evidence="1 2">
    <name type="scientific">Rubroshorea leprosula</name>
    <dbReference type="NCBI Taxonomy" id="152421"/>
    <lineage>
        <taxon>Eukaryota</taxon>
        <taxon>Viridiplantae</taxon>
        <taxon>Streptophyta</taxon>
        <taxon>Embryophyta</taxon>
        <taxon>Tracheophyta</taxon>
        <taxon>Spermatophyta</taxon>
        <taxon>Magnoliopsida</taxon>
        <taxon>eudicotyledons</taxon>
        <taxon>Gunneridae</taxon>
        <taxon>Pentapetalae</taxon>
        <taxon>rosids</taxon>
        <taxon>malvids</taxon>
        <taxon>Malvales</taxon>
        <taxon>Dipterocarpaceae</taxon>
        <taxon>Rubroshorea</taxon>
    </lineage>
</organism>
<comment type="caution">
    <text evidence="1">The sequence shown here is derived from an EMBL/GenBank/DDBJ whole genome shotgun (WGS) entry which is preliminary data.</text>
</comment>